<reference evidence="2 3" key="1">
    <citation type="submission" date="2020-04" db="EMBL/GenBank/DDBJ databases">
        <authorList>
            <person name="Hitch T.C.A."/>
            <person name="Wylensek D."/>
            <person name="Clavel T."/>
        </authorList>
    </citation>
    <scope>NUCLEOTIDE SEQUENCE [LARGE SCALE GENOMIC DNA]</scope>
    <source>
        <strain evidence="2 3">WB01_D5_05</strain>
    </source>
</reference>
<protein>
    <submittedName>
        <fullName evidence="2">Uncharacterized protein</fullName>
    </submittedName>
</protein>
<dbReference type="AlphaFoldDB" id="A0A848D478"/>
<organism evidence="2 3">
    <name type="scientific">Aneurinibacillus aneurinilyticus</name>
    <name type="common">Bacillus aneurinolyticus</name>
    <dbReference type="NCBI Taxonomy" id="1391"/>
    <lineage>
        <taxon>Bacteria</taxon>
        <taxon>Bacillati</taxon>
        <taxon>Bacillota</taxon>
        <taxon>Bacilli</taxon>
        <taxon>Bacillales</taxon>
        <taxon>Paenibacillaceae</taxon>
        <taxon>Aneurinibacillus group</taxon>
        <taxon>Aneurinibacillus</taxon>
    </lineage>
</organism>
<feature type="compositionally biased region" description="Basic and acidic residues" evidence="1">
    <location>
        <begin position="41"/>
        <end position="66"/>
    </location>
</feature>
<sequence>MITGIILAVLALLAIVFLIAFNIRASSPRKADVPDSPSLRESVHGAEVDARRQESMRETPGRDIRAQQKSAADVPHTKKAAAAQTVPLSSVPVPVQKEKPTVQRTTEAERHTEPKSGTRKSMDEEYRQALREMFYNEKKPGDENASSDTYMDDNEYRAAMRAISKKKQE</sequence>
<name>A0A848D478_ANEAE</name>
<dbReference type="EMBL" id="JABAGO010000047">
    <property type="protein sequence ID" value="NMF00491.1"/>
    <property type="molecule type" value="Genomic_DNA"/>
</dbReference>
<gene>
    <name evidence="2" type="ORF">HF838_19910</name>
</gene>
<feature type="compositionally biased region" description="Basic and acidic residues" evidence="1">
    <location>
        <begin position="96"/>
        <end position="142"/>
    </location>
</feature>
<proteinExistence type="predicted"/>
<comment type="caution">
    <text evidence="2">The sequence shown here is derived from an EMBL/GenBank/DDBJ whole genome shotgun (WGS) entry which is preliminary data.</text>
</comment>
<evidence type="ECO:0000256" key="1">
    <source>
        <dbReference type="SAM" id="MobiDB-lite"/>
    </source>
</evidence>
<dbReference type="Proteomes" id="UP000561326">
    <property type="component" value="Unassembled WGS sequence"/>
</dbReference>
<evidence type="ECO:0000313" key="2">
    <source>
        <dbReference type="EMBL" id="NMF00491.1"/>
    </source>
</evidence>
<dbReference type="RefSeq" id="WP_168976188.1">
    <property type="nucleotide sequence ID" value="NZ_CAMJCG010000041.1"/>
</dbReference>
<feature type="region of interest" description="Disordered" evidence="1">
    <location>
        <begin position="28"/>
        <end position="155"/>
    </location>
</feature>
<accession>A0A848D478</accession>
<evidence type="ECO:0000313" key="3">
    <source>
        <dbReference type="Proteomes" id="UP000561326"/>
    </source>
</evidence>